<protein>
    <submittedName>
        <fullName evidence="4">Isoflavone reductase-like protein</fullName>
    </submittedName>
</protein>
<dbReference type="SUPFAM" id="SSF51735">
    <property type="entry name" value="NAD(P)-binding Rossmann-fold domains"/>
    <property type="match status" value="1"/>
</dbReference>
<reference evidence="4" key="1">
    <citation type="submission" date="2015-06" db="UniProtKB">
        <authorList>
            <consortium name="EnsemblPlants"/>
        </authorList>
    </citation>
    <scope>IDENTIFICATION</scope>
</reference>
<keyword evidence="1" id="KW-0521">NADP</keyword>
<dbReference type="InterPro" id="IPR045312">
    <property type="entry name" value="PCBER-like"/>
</dbReference>
<dbReference type="PANTHER" id="PTHR43349">
    <property type="entry name" value="PINORESINOL REDUCTASE-RELATED"/>
    <property type="match status" value="1"/>
</dbReference>
<organism evidence="4">
    <name type="scientific">Aegilops tauschii</name>
    <name type="common">Tausch's goatgrass</name>
    <name type="synonym">Aegilops squarrosa</name>
    <dbReference type="NCBI Taxonomy" id="37682"/>
    <lineage>
        <taxon>Eukaryota</taxon>
        <taxon>Viridiplantae</taxon>
        <taxon>Streptophyta</taxon>
        <taxon>Embryophyta</taxon>
        <taxon>Tracheophyta</taxon>
        <taxon>Spermatophyta</taxon>
        <taxon>Magnoliopsida</taxon>
        <taxon>Liliopsida</taxon>
        <taxon>Poales</taxon>
        <taxon>Poaceae</taxon>
        <taxon>BOP clade</taxon>
        <taxon>Pooideae</taxon>
        <taxon>Triticodae</taxon>
        <taxon>Triticeae</taxon>
        <taxon>Triticinae</taxon>
        <taxon>Aegilops</taxon>
    </lineage>
</organism>
<keyword evidence="2" id="KW-0560">Oxidoreductase</keyword>
<dbReference type="PANTHER" id="PTHR43349:SF94">
    <property type="entry name" value="NMRA-LIKE DOMAIN-CONTAINING PROTEIN"/>
    <property type="match status" value="1"/>
</dbReference>
<dbReference type="CDD" id="cd05259">
    <property type="entry name" value="PCBER_SDR_a"/>
    <property type="match status" value="1"/>
</dbReference>
<sequence length="446" mass="49088">MEKSKVLVVGGTGYLGRRIVKASLAQGHETYVMLRPEIGLDIDKLQMLLSFKAQGARLLEASLDDHRSLVAAVKQVDVVVSAMSGVHFRSHNLQLQLKLVDAIKEAGNVKRFLPSEFGMDPARMGHALEPGRVTFDEKMEIRNAIEEANIGHTYISANCFAAYFVPNLCQMRTLLPPKERVNVYGDGNVKAIFMDEDDIATYTIKTIDDPRALNKTVYLRPLENILSQNELIAKWEKLSGKALEKIPIPSAEFLASMEGTDLANQVGVGHYHHIFYEGCLTNFAIGDDGEEEGSLLYPKRPRRDPRWLRRPLQAQPQGGARSGAHATSSGHDEAEVLPELLPRRRWGIAGCNSGDDGMSAVRLGMKRKSVTVAGDDGKDKKIKKKRSAESRRNLAGIWRSEVGGAARCLWWHVVATGGKEGSAGVDAAERGKRGSENDGKQIVELI</sequence>
<dbReference type="Gene3D" id="3.40.50.720">
    <property type="entry name" value="NAD(P)-binding Rossmann-like Domain"/>
    <property type="match status" value="1"/>
</dbReference>
<dbReference type="InterPro" id="IPR008030">
    <property type="entry name" value="NmrA-like"/>
</dbReference>
<evidence type="ECO:0000256" key="1">
    <source>
        <dbReference type="ARBA" id="ARBA00022857"/>
    </source>
</evidence>
<evidence type="ECO:0000259" key="3">
    <source>
        <dbReference type="Pfam" id="PF05368"/>
    </source>
</evidence>
<evidence type="ECO:0000256" key="2">
    <source>
        <dbReference type="ARBA" id="ARBA00023002"/>
    </source>
</evidence>
<name>M8C5F3_AEGTA</name>
<dbReference type="Gene3D" id="3.90.25.10">
    <property type="entry name" value="UDP-galactose 4-epimerase, domain 1"/>
    <property type="match status" value="1"/>
</dbReference>
<dbReference type="EnsemblPlants" id="EMT10363">
    <property type="protein sequence ID" value="EMT10363"/>
    <property type="gene ID" value="F775_10543"/>
</dbReference>
<evidence type="ECO:0000313" key="4">
    <source>
        <dbReference type="EnsemblPlants" id="EMT10363"/>
    </source>
</evidence>
<dbReference type="GO" id="GO:0016491">
    <property type="term" value="F:oxidoreductase activity"/>
    <property type="evidence" value="ECO:0007669"/>
    <property type="project" value="UniProtKB-KW"/>
</dbReference>
<dbReference type="AlphaFoldDB" id="M8C5F3"/>
<dbReference type="InterPro" id="IPR036291">
    <property type="entry name" value="NAD(P)-bd_dom_sf"/>
</dbReference>
<dbReference type="ExpressionAtlas" id="M8C5F3">
    <property type="expression patterns" value="baseline"/>
</dbReference>
<dbReference type="Pfam" id="PF05368">
    <property type="entry name" value="NmrA"/>
    <property type="match status" value="1"/>
</dbReference>
<proteinExistence type="predicted"/>
<dbReference type="InterPro" id="IPR050608">
    <property type="entry name" value="NmrA-type/Isoflavone_red_sf"/>
</dbReference>
<feature type="domain" description="NmrA-like" evidence="3">
    <location>
        <begin position="2"/>
        <end position="298"/>
    </location>
</feature>
<accession>M8C5F3</accession>